<gene>
    <name evidence="2" type="ORF">SteCoe_11028</name>
</gene>
<organism evidence="2 3">
    <name type="scientific">Stentor coeruleus</name>
    <dbReference type="NCBI Taxonomy" id="5963"/>
    <lineage>
        <taxon>Eukaryota</taxon>
        <taxon>Sar</taxon>
        <taxon>Alveolata</taxon>
        <taxon>Ciliophora</taxon>
        <taxon>Postciliodesmatophora</taxon>
        <taxon>Heterotrichea</taxon>
        <taxon>Heterotrichida</taxon>
        <taxon>Stentoridae</taxon>
        <taxon>Stentor</taxon>
    </lineage>
</organism>
<keyword evidence="3" id="KW-1185">Reference proteome</keyword>
<comment type="caution">
    <text evidence="2">The sequence shown here is derived from an EMBL/GenBank/DDBJ whole genome shotgun (WGS) entry which is preliminary data.</text>
</comment>
<feature type="coiled-coil region" evidence="1">
    <location>
        <begin position="292"/>
        <end position="333"/>
    </location>
</feature>
<protein>
    <submittedName>
        <fullName evidence="2">Uncharacterized protein</fullName>
    </submittedName>
</protein>
<name>A0A1R2CE27_9CILI</name>
<evidence type="ECO:0000313" key="2">
    <source>
        <dbReference type="EMBL" id="OMJ87261.1"/>
    </source>
</evidence>
<sequence length="646" mass="75450">MSIEDDPFKPLERLNTKEISTVIKPDSNEYCKFLENLVSYEQAKTEIIIKKTKFPKLRMKEVDKDLTEEFMLKSPSMIKLVKSSDISYADKSKKEIITLISKIKNNIETNCKIPDDLYKDLEKNTDEASEAFEQSLELKNSVESKCLTQDYKKMLNEKTMIEELLENLTREHKKLSGKYLYIINKLNKQDCKINFQAKILRAISNDTFSIRQQFNQFIEEMMFYMLLLMENIKEKAPGVLAILVASGSTLPVSLPNPEKFIARKSCETKIQNNDGLKFAIKTENQNYKTQEKVIQDKKLESYKKKISELENKLKDSLEIIKKYEEQHEESEDSLDLRSNVNDMIEIQKLKDQIRFMSFKANESLEAHQNELDFIKVHLSKIKTEKLNLEENIKCLNQKILELTLEKNGLLEEVEKFRSFSPTKDFVLLSRHSADSSPPEITTRFENLFRTNSDGILAFINEEINEIADMIKQHKIMSDDKIGGMAMIKKTIEFLGALQEEVSDEKQDFLTLLTKLVKNYKNKEQYYEGKMHNDPDPKLKDKELETIKAKLKDKKSELYLKKQQIAFLKKSVKELQGEITKSSQFDQECIKGMCSNIIKDTPQLSADTEHMILAFMKILNFSQSEINKIIYERKTKRHLMIYKGLFR</sequence>
<keyword evidence="1" id="KW-0175">Coiled coil</keyword>
<accession>A0A1R2CE27</accession>
<dbReference type="Proteomes" id="UP000187209">
    <property type="component" value="Unassembled WGS sequence"/>
</dbReference>
<proteinExistence type="predicted"/>
<dbReference type="EMBL" id="MPUH01000181">
    <property type="protein sequence ID" value="OMJ87261.1"/>
    <property type="molecule type" value="Genomic_DNA"/>
</dbReference>
<evidence type="ECO:0000313" key="3">
    <source>
        <dbReference type="Proteomes" id="UP000187209"/>
    </source>
</evidence>
<evidence type="ECO:0000256" key="1">
    <source>
        <dbReference type="SAM" id="Coils"/>
    </source>
</evidence>
<reference evidence="2 3" key="1">
    <citation type="submission" date="2016-11" db="EMBL/GenBank/DDBJ databases">
        <title>The macronuclear genome of Stentor coeruleus: a giant cell with tiny introns.</title>
        <authorList>
            <person name="Slabodnick M."/>
            <person name="Ruby J.G."/>
            <person name="Reiff S.B."/>
            <person name="Swart E.C."/>
            <person name="Gosai S."/>
            <person name="Prabakaran S."/>
            <person name="Witkowska E."/>
            <person name="Larue G.E."/>
            <person name="Fisher S."/>
            <person name="Freeman R.M."/>
            <person name="Gunawardena J."/>
            <person name="Chu W."/>
            <person name="Stover N.A."/>
            <person name="Gregory B.D."/>
            <person name="Nowacki M."/>
            <person name="Derisi J."/>
            <person name="Roy S.W."/>
            <person name="Marshall W.F."/>
            <person name="Sood P."/>
        </authorList>
    </citation>
    <scope>NUCLEOTIDE SEQUENCE [LARGE SCALE GENOMIC DNA]</scope>
    <source>
        <strain evidence="2">WM001</strain>
    </source>
</reference>
<dbReference type="AlphaFoldDB" id="A0A1R2CE27"/>
<feature type="coiled-coil region" evidence="1">
    <location>
        <begin position="151"/>
        <end position="178"/>
    </location>
</feature>
<feature type="coiled-coil region" evidence="1">
    <location>
        <begin position="364"/>
        <end position="412"/>
    </location>
</feature>
<dbReference type="OrthoDB" id="10036174at2759"/>